<comment type="caution">
    <text evidence="2">The sequence shown here is derived from an EMBL/GenBank/DDBJ whole genome shotgun (WGS) entry which is preliminary data.</text>
</comment>
<dbReference type="AlphaFoldDB" id="A0A9E2W568"/>
<dbReference type="RefSeq" id="WP_217795017.1">
    <property type="nucleotide sequence ID" value="NZ_JAHSPG010000018.1"/>
</dbReference>
<dbReference type="EMBL" id="JAHSPG010000018">
    <property type="protein sequence ID" value="MBV4360540.1"/>
    <property type="molecule type" value="Genomic_DNA"/>
</dbReference>
<dbReference type="Proteomes" id="UP000812270">
    <property type="component" value="Unassembled WGS sequence"/>
</dbReference>
<dbReference type="Pfam" id="PF19266">
    <property type="entry name" value="CIS_tube"/>
    <property type="match status" value="1"/>
</dbReference>
<gene>
    <name evidence="2" type="ORF">KTO63_25475</name>
</gene>
<proteinExistence type="predicted"/>
<reference evidence="2" key="1">
    <citation type="submission" date="2021-06" db="EMBL/GenBank/DDBJ databases">
        <authorList>
            <person name="Huq M.A."/>
        </authorList>
    </citation>
    <scope>NUCLEOTIDE SEQUENCE</scope>
    <source>
        <strain evidence="2">MAH-26</strain>
    </source>
</reference>
<dbReference type="InterPro" id="IPR018392">
    <property type="entry name" value="LysM"/>
</dbReference>
<evidence type="ECO:0000313" key="2">
    <source>
        <dbReference type="EMBL" id="MBV4360540.1"/>
    </source>
</evidence>
<organism evidence="2 3">
    <name type="scientific">Pinibacter aurantiacus</name>
    <dbReference type="NCBI Taxonomy" id="2851599"/>
    <lineage>
        <taxon>Bacteria</taxon>
        <taxon>Pseudomonadati</taxon>
        <taxon>Bacteroidota</taxon>
        <taxon>Chitinophagia</taxon>
        <taxon>Chitinophagales</taxon>
        <taxon>Chitinophagaceae</taxon>
        <taxon>Pinibacter</taxon>
    </lineage>
</organism>
<dbReference type="CDD" id="cd00118">
    <property type="entry name" value="LysM"/>
    <property type="match status" value="1"/>
</dbReference>
<evidence type="ECO:0000313" key="3">
    <source>
        <dbReference type="Proteomes" id="UP000812270"/>
    </source>
</evidence>
<dbReference type="SMART" id="SM00257">
    <property type="entry name" value="LysM"/>
    <property type="match status" value="1"/>
</dbReference>
<feature type="domain" description="LysM" evidence="1">
    <location>
        <begin position="184"/>
        <end position="231"/>
    </location>
</feature>
<name>A0A9E2W568_9BACT</name>
<sequence length="239" mass="26906">MGEQSLKIIAYEKPSGAKRQQEIGHFTVMFNPATFVVNNKIEYKKNDTKGQNGGDPQFEKIPPLEFSVEFTIDGTGVGLNSNYKEQDSDVQTNPKNEYVRNKIKKLREVTGSKINGEIHRPNYLAILWGTFYIECVITALNITYNLFDGEGAPLRAKVSCSFLERIGPGRDGRQSRLESPDLTKYITVTDGDTLPLIANTYYDDPAYYIQIAKVNKLNSFRNLVPGTKLVLPPMNDDNE</sequence>
<evidence type="ECO:0000259" key="1">
    <source>
        <dbReference type="PROSITE" id="PS51782"/>
    </source>
</evidence>
<dbReference type="PROSITE" id="PS51782">
    <property type="entry name" value="LYSM"/>
    <property type="match status" value="1"/>
</dbReference>
<accession>A0A9E2W568</accession>
<protein>
    <submittedName>
        <fullName evidence="2">LysM peptidoglycan-binding domain-containing protein</fullName>
    </submittedName>
</protein>
<dbReference type="InterPro" id="IPR045361">
    <property type="entry name" value="CIS_tube_prot_N"/>
</dbReference>
<dbReference type="Pfam" id="PF01476">
    <property type="entry name" value="LysM"/>
    <property type="match status" value="1"/>
</dbReference>
<keyword evidence="3" id="KW-1185">Reference proteome</keyword>